<evidence type="ECO:0000256" key="1">
    <source>
        <dbReference type="SAM" id="Phobius"/>
    </source>
</evidence>
<comment type="caution">
    <text evidence="2">The sequence shown here is derived from an EMBL/GenBank/DDBJ whole genome shotgun (WGS) entry which is preliminary data.</text>
</comment>
<proteinExistence type="predicted"/>
<dbReference type="AlphaFoldDB" id="A0A563EIW8"/>
<keyword evidence="1" id="KW-0812">Transmembrane</keyword>
<feature type="transmembrane region" description="Helical" evidence="1">
    <location>
        <begin position="198"/>
        <end position="219"/>
    </location>
</feature>
<evidence type="ECO:0000313" key="2">
    <source>
        <dbReference type="EMBL" id="TWP46498.1"/>
    </source>
</evidence>
<protein>
    <submittedName>
        <fullName evidence="2">Uncharacterized protein</fullName>
    </submittedName>
</protein>
<keyword evidence="1" id="KW-0472">Membrane</keyword>
<dbReference type="Proteomes" id="UP000316639">
    <property type="component" value="Unassembled WGS sequence"/>
</dbReference>
<accession>A0A563EIW8</accession>
<dbReference type="RefSeq" id="WP_146358629.1">
    <property type="nucleotide sequence ID" value="NZ_VOBR01000032.1"/>
</dbReference>
<feature type="transmembrane region" description="Helical" evidence="1">
    <location>
        <begin position="172"/>
        <end position="192"/>
    </location>
</feature>
<keyword evidence="1" id="KW-1133">Transmembrane helix</keyword>
<feature type="transmembrane region" description="Helical" evidence="1">
    <location>
        <begin position="92"/>
        <end position="111"/>
    </location>
</feature>
<reference evidence="2 3" key="1">
    <citation type="submission" date="2019-07" db="EMBL/GenBank/DDBJ databases">
        <title>Lentzea xizangensis sp. nov., isolated from Qinghai-Tibetan Plateau Soils.</title>
        <authorList>
            <person name="Huang J."/>
        </authorList>
    </citation>
    <scope>NUCLEOTIDE SEQUENCE [LARGE SCALE GENOMIC DNA]</scope>
    <source>
        <strain evidence="2 3">FXJ1.1311</strain>
    </source>
</reference>
<name>A0A563EIW8_9PSEU</name>
<feature type="transmembrane region" description="Helical" evidence="1">
    <location>
        <begin position="145"/>
        <end position="165"/>
    </location>
</feature>
<sequence>MNRVIGGALVVGPLVWLAGLVVRHLGVETAGFSPEQRAAYSQQPFAAPEQLAAYAHNPGLVTAGYALFAAGVVLMFPAVVAFARMVAVRSPWLAGLGGTAFVAGLFARWYFSGVDLTAFRLVDTLGLSRATDIVMGNYVELSYGLWRVPVSASAGSIVGGVLLAIGAYRAGVLGLVRCALLVSYAWVFMGVLKESDLLTVLHGGVAACLVFVPIGVSMLRRDYVGERAPAAR</sequence>
<keyword evidence="3" id="KW-1185">Reference proteome</keyword>
<dbReference type="EMBL" id="VOBR01000032">
    <property type="protein sequence ID" value="TWP46498.1"/>
    <property type="molecule type" value="Genomic_DNA"/>
</dbReference>
<feature type="transmembrane region" description="Helical" evidence="1">
    <location>
        <begin position="63"/>
        <end position="83"/>
    </location>
</feature>
<evidence type="ECO:0000313" key="3">
    <source>
        <dbReference type="Proteomes" id="UP000316639"/>
    </source>
</evidence>
<organism evidence="2 3">
    <name type="scientific">Lentzea tibetensis</name>
    <dbReference type="NCBI Taxonomy" id="2591470"/>
    <lineage>
        <taxon>Bacteria</taxon>
        <taxon>Bacillati</taxon>
        <taxon>Actinomycetota</taxon>
        <taxon>Actinomycetes</taxon>
        <taxon>Pseudonocardiales</taxon>
        <taxon>Pseudonocardiaceae</taxon>
        <taxon>Lentzea</taxon>
    </lineage>
</organism>
<dbReference type="OrthoDB" id="3543219at2"/>
<gene>
    <name evidence="2" type="ORF">FKR81_35640</name>
</gene>